<sequence>MTNTDQAYLNTRVTAMSVQLLAATELAELARLDLTALAERFQLEALLDEQLRPRTKARAVEQTLLHLLLADLAVLTRPMAAAERGLLLAWARKYALFNLKTLIRGKLHELDQGEIRENLYELPARVRLPHQELYRAENVPELLRVLERGPLRLIARQARESYEQRRDAFVLEAAVDQRYYAELARQGTLLRGSEAPAIQNLIGAVLDRVNVLWLLRFRFSFGFSPSEAFYQLVPSKRLLHRDRLLTLANIDGFDEVLAAMPPPLDTMLAGSPSLIEVQRRVGAMLIDECRRTLKRGRSGVARALAYLILREHDVHQLYALIQGQLLGLPQDVVHIAVGLADPHCPSGIRAAA</sequence>
<organism evidence="4 5">
    <name type="scientific">Thiohalocapsa halophila</name>
    <dbReference type="NCBI Taxonomy" id="69359"/>
    <lineage>
        <taxon>Bacteria</taxon>
        <taxon>Pseudomonadati</taxon>
        <taxon>Pseudomonadota</taxon>
        <taxon>Gammaproteobacteria</taxon>
        <taxon>Chromatiales</taxon>
        <taxon>Chromatiaceae</taxon>
        <taxon>Thiohalocapsa</taxon>
    </lineage>
</organism>
<dbReference type="PANTHER" id="PTHR38682:SF1">
    <property type="entry name" value="V-TYPE ATP SYNTHASE SUBUNIT C"/>
    <property type="match status" value="1"/>
</dbReference>
<dbReference type="EMBL" id="NRRV01000013">
    <property type="protein sequence ID" value="MBK1630580.1"/>
    <property type="molecule type" value="Genomic_DNA"/>
</dbReference>
<dbReference type="Proteomes" id="UP000748752">
    <property type="component" value="Unassembled WGS sequence"/>
</dbReference>
<keyword evidence="5" id="KW-1185">Reference proteome</keyword>
<dbReference type="InterPro" id="IPR035067">
    <property type="entry name" value="V-type_ATPase_csu/dsu"/>
</dbReference>
<dbReference type="InterPro" id="IPR036079">
    <property type="entry name" value="ATPase_csu/dsu_sf"/>
</dbReference>
<accession>A0ABS1CFC4</accession>
<evidence type="ECO:0000256" key="3">
    <source>
        <dbReference type="ARBA" id="ARBA00023065"/>
    </source>
</evidence>
<evidence type="ECO:0000313" key="5">
    <source>
        <dbReference type="Proteomes" id="UP000748752"/>
    </source>
</evidence>
<dbReference type="PANTHER" id="PTHR38682">
    <property type="entry name" value="V-TYPE ATP SYNTHASE SUBUNIT C"/>
    <property type="match status" value="1"/>
</dbReference>
<comment type="caution">
    <text evidence="4">The sequence shown here is derived from an EMBL/GenBank/DDBJ whole genome shotgun (WGS) entry which is preliminary data.</text>
</comment>
<evidence type="ECO:0000313" key="4">
    <source>
        <dbReference type="EMBL" id="MBK1630580.1"/>
    </source>
</evidence>
<reference evidence="4 5" key="1">
    <citation type="journal article" date="2020" name="Microorganisms">
        <title>Osmotic Adaptation and Compatible Solute Biosynthesis of Phototrophic Bacteria as Revealed from Genome Analyses.</title>
        <authorList>
            <person name="Imhoff J.F."/>
            <person name="Rahn T."/>
            <person name="Kunzel S."/>
            <person name="Keller A."/>
            <person name="Neulinger S.C."/>
        </authorList>
    </citation>
    <scope>NUCLEOTIDE SEQUENCE [LARGE SCALE GENOMIC DNA]</scope>
    <source>
        <strain evidence="4 5">DSM 6210</strain>
    </source>
</reference>
<keyword evidence="2" id="KW-0813">Transport</keyword>
<comment type="similarity">
    <text evidence="1">Belongs to the V-ATPase V0D/AC39 subunit family.</text>
</comment>
<dbReference type="Gene3D" id="1.20.1690.10">
    <property type="entry name" value="V-type ATP synthase subunit C domain"/>
    <property type="match status" value="2"/>
</dbReference>
<gene>
    <name evidence="4" type="ORF">CKO31_07445</name>
</gene>
<evidence type="ECO:0000256" key="1">
    <source>
        <dbReference type="ARBA" id="ARBA00006709"/>
    </source>
</evidence>
<protein>
    <submittedName>
        <fullName evidence="4">ATPase</fullName>
    </submittedName>
</protein>
<dbReference type="Pfam" id="PF01992">
    <property type="entry name" value="vATP-synt_AC39"/>
    <property type="match status" value="1"/>
</dbReference>
<dbReference type="InterPro" id="IPR002843">
    <property type="entry name" value="ATPase_V0-cplx_csu/dsu"/>
</dbReference>
<name>A0ABS1CFC4_9GAMM</name>
<evidence type="ECO:0000256" key="2">
    <source>
        <dbReference type="ARBA" id="ARBA00022448"/>
    </source>
</evidence>
<dbReference type="InterPro" id="IPR050873">
    <property type="entry name" value="V-ATPase_V0D/AC39_subunit"/>
</dbReference>
<proteinExistence type="inferred from homology"/>
<dbReference type="Gene3D" id="1.10.132.50">
    <property type="entry name" value="ATP synthase (C/AC39) subunit, domain 3"/>
    <property type="match status" value="1"/>
</dbReference>
<dbReference type="SUPFAM" id="SSF103486">
    <property type="entry name" value="V-type ATP synthase subunit C"/>
    <property type="match status" value="1"/>
</dbReference>
<dbReference type="RefSeq" id="WP_200235583.1">
    <property type="nucleotide sequence ID" value="NZ_NRRV01000013.1"/>
</dbReference>
<keyword evidence="3" id="KW-0406">Ion transport</keyword>
<dbReference type="InterPro" id="IPR044911">
    <property type="entry name" value="V-type_ATPase_csu/dsu_dom_3"/>
</dbReference>